<dbReference type="AlphaFoldDB" id="A0A0E2Z2Z2"/>
<comment type="caution">
    <text evidence="1">The sequence shown here is derived from an EMBL/GenBank/DDBJ whole genome shotgun (WGS) entry which is preliminary data.</text>
</comment>
<reference evidence="1 2" key="1">
    <citation type="submission" date="2014-07" db="EMBL/GenBank/DDBJ databases">
        <title>Comparative analysis of Nitrosococcus oceani genome inventories of strains from Pacific and Atlantic gyres.</title>
        <authorList>
            <person name="Lim C.K."/>
            <person name="Wang L."/>
            <person name="Sayavedra-Soto L.A."/>
            <person name="Klotz M.G."/>
        </authorList>
    </citation>
    <scope>NUCLEOTIDE SEQUENCE [LARGE SCALE GENOMIC DNA]</scope>
    <source>
        <strain evidence="1 2">C-27</strain>
    </source>
</reference>
<gene>
    <name evidence="1" type="ORF">IB75_17380</name>
</gene>
<evidence type="ECO:0008006" key="3">
    <source>
        <dbReference type="Google" id="ProtNLM"/>
    </source>
</evidence>
<name>A0A0E2Z2Z2_9GAMM</name>
<accession>A0A0E2Z2Z2</accession>
<dbReference type="HOGENOM" id="CLU_2138782_0_0_6"/>
<protein>
    <recommendedName>
        <fullName evidence="3">Calcium-binding protein</fullName>
    </recommendedName>
</protein>
<dbReference type="EMBL" id="JPGN01000284">
    <property type="protein sequence ID" value="KFI17925.1"/>
    <property type="molecule type" value="Genomic_DNA"/>
</dbReference>
<organism evidence="1 2">
    <name type="scientific">Nitrosococcus oceani C-27</name>
    <dbReference type="NCBI Taxonomy" id="314279"/>
    <lineage>
        <taxon>Bacteria</taxon>
        <taxon>Pseudomonadati</taxon>
        <taxon>Pseudomonadota</taxon>
        <taxon>Gammaproteobacteria</taxon>
        <taxon>Chromatiales</taxon>
        <taxon>Chromatiaceae</taxon>
        <taxon>Nitrosococcus</taxon>
    </lineage>
</organism>
<proteinExistence type="predicted"/>
<feature type="non-terminal residue" evidence="1">
    <location>
        <position position="113"/>
    </location>
</feature>
<evidence type="ECO:0000313" key="2">
    <source>
        <dbReference type="Proteomes" id="UP000028839"/>
    </source>
</evidence>
<dbReference type="Gene3D" id="2.150.10.10">
    <property type="entry name" value="Serralysin-like metalloprotease, C-terminal"/>
    <property type="match status" value="1"/>
</dbReference>
<dbReference type="Proteomes" id="UP000028839">
    <property type="component" value="Unassembled WGS sequence"/>
</dbReference>
<dbReference type="InterPro" id="IPR011049">
    <property type="entry name" value="Serralysin-like_metalloprot_C"/>
</dbReference>
<feature type="non-terminal residue" evidence="1">
    <location>
        <position position="1"/>
    </location>
</feature>
<evidence type="ECO:0000313" key="1">
    <source>
        <dbReference type="EMBL" id="KFI17925.1"/>
    </source>
</evidence>
<dbReference type="SUPFAM" id="SSF51120">
    <property type="entry name" value="beta-Roll"/>
    <property type="match status" value="1"/>
</dbReference>
<sequence length="113" mass="11546">NGGLGTNTLTGGVGNDIFRFTTTGHVDTITDFNVANDTIELENSVFTALNTLGVLPPDQFRIGAQAADANDFIIYNSTTGVLIYDANGNGAGAAVQIAKIGSGLALTNADIVV</sequence>